<feature type="repeat" description="Solcar" evidence="10">
    <location>
        <begin position="97"/>
        <end position="179"/>
    </location>
</feature>
<keyword evidence="14" id="KW-1185">Reference proteome</keyword>
<evidence type="ECO:0000256" key="3">
    <source>
        <dbReference type="ARBA" id="ARBA00022448"/>
    </source>
</evidence>
<feature type="transmembrane region" description="Helical" evidence="12">
    <location>
        <begin position="57"/>
        <end position="80"/>
    </location>
</feature>
<evidence type="ECO:0008006" key="15">
    <source>
        <dbReference type="Google" id="ProtNLM"/>
    </source>
</evidence>
<keyword evidence="5" id="KW-0677">Repeat</keyword>
<evidence type="ECO:0000256" key="10">
    <source>
        <dbReference type="PROSITE-ProRule" id="PRU00282"/>
    </source>
</evidence>
<dbReference type="OrthoDB" id="276989at2759"/>
<dbReference type="EMBL" id="BDGG01000002">
    <property type="protein sequence ID" value="GAU93397.1"/>
    <property type="molecule type" value="Genomic_DNA"/>
</dbReference>
<evidence type="ECO:0000256" key="11">
    <source>
        <dbReference type="RuleBase" id="RU000488"/>
    </source>
</evidence>
<evidence type="ECO:0000313" key="13">
    <source>
        <dbReference type="EMBL" id="GAU93397.1"/>
    </source>
</evidence>
<proteinExistence type="inferred from homology"/>
<evidence type="ECO:0000313" key="14">
    <source>
        <dbReference type="Proteomes" id="UP000186922"/>
    </source>
</evidence>
<dbReference type="InterPro" id="IPR018108">
    <property type="entry name" value="MCP_transmembrane"/>
</dbReference>
<dbReference type="SUPFAM" id="SSF103506">
    <property type="entry name" value="Mitochondrial carrier"/>
    <property type="match status" value="1"/>
</dbReference>
<evidence type="ECO:0000256" key="1">
    <source>
        <dbReference type="ARBA" id="ARBA00004448"/>
    </source>
</evidence>
<dbReference type="PROSITE" id="PS50920">
    <property type="entry name" value="SOLCAR"/>
    <property type="match status" value="3"/>
</dbReference>
<dbReference type="InterPro" id="IPR002067">
    <property type="entry name" value="MCP"/>
</dbReference>
<reference evidence="13 14" key="1">
    <citation type="journal article" date="2016" name="Nat. Commun.">
        <title>Extremotolerant tardigrade genome and improved radiotolerance of human cultured cells by tardigrade-unique protein.</title>
        <authorList>
            <person name="Hashimoto T."/>
            <person name="Horikawa D.D."/>
            <person name="Saito Y."/>
            <person name="Kuwahara H."/>
            <person name="Kozuka-Hata H."/>
            <person name="Shin-I T."/>
            <person name="Minakuchi Y."/>
            <person name="Ohishi K."/>
            <person name="Motoyama A."/>
            <person name="Aizu T."/>
            <person name="Enomoto A."/>
            <person name="Kondo K."/>
            <person name="Tanaka S."/>
            <person name="Hara Y."/>
            <person name="Koshikawa S."/>
            <person name="Sagara H."/>
            <person name="Miura T."/>
            <person name="Yokobori S."/>
            <person name="Miyagawa K."/>
            <person name="Suzuki Y."/>
            <person name="Kubo T."/>
            <person name="Oyama M."/>
            <person name="Kohara Y."/>
            <person name="Fujiyama A."/>
            <person name="Arakawa K."/>
            <person name="Katayama T."/>
            <person name="Toyoda A."/>
            <person name="Kunieda T."/>
        </authorList>
    </citation>
    <scope>NUCLEOTIDE SEQUENCE [LARGE SCALE GENOMIC DNA]</scope>
    <source>
        <strain evidence="13 14">YOKOZUNA-1</strain>
    </source>
</reference>
<dbReference type="FunFam" id="1.50.40.10:FF:000018">
    <property type="entry name" value="S-adenosylmethionine mitochondrial carrier protein-like"/>
    <property type="match status" value="1"/>
</dbReference>
<evidence type="ECO:0000256" key="2">
    <source>
        <dbReference type="ARBA" id="ARBA00006375"/>
    </source>
</evidence>
<keyword evidence="3 11" id="KW-0813">Transport</keyword>
<protein>
    <recommendedName>
        <fullName evidence="15">SLC25A26</fullName>
    </recommendedName>
</protein>
<evidence type="ECO:0000256" key="6">
    <source>
        <dbReference type="ARBA" id="ARBA00022792"/>
    </source>
</evidence>
<evidence type="ECO:0000256" key="4">
    <source>
        <dbReference type="ARBA" id="ARBA00022692"/>
    </source>
</evidence>
<keyword evidence="8" id="KW-0496">Mitochondrion</keyword>
<gene>
    <name evidence="13" type="primary">RvY_05346-1</name>
    <name evidence="13" type="synonym">RvY_05346.1</name>
    <name evidence="13" type="ORF">RvY_05346</name>
</gene>
<dbReference type="AlphaFoldDB" id="A0A1D1V1F1"/>
<keyword evidence="6" id="KW-0999">Mitochondrion inner membrane</keyword>
<evidence type="ECO:0000256" key="7">
    <source>
        <dbReference type="ARBA" id="ARBA00022989"/>
    </source>
</evidence>
<feature type="repeat" description="Solcar" evidence="10">
    <location>
        <begin position="13"/>
        <end position="86"/>
    </location>
</feature>
<evidence type="ECO:0000256" key="5">
    <source>
        <dbReference type="ARBA" id="ARBA00022737"/>
    </source>
</evidence>
<dbReference type="PANTHER" id="PTHR45667">
    <property type="entry name" value="S-ADENOSYLMETHIONINE MITOCHONDRIAL CARRIER PROTEIN"/>
    <property type="match status" value="1"/>
</dbReference>
<evidence type="ECO:0000256" key="9">
    <source>
        <dbReference type="ARBA" id="ARBA00023136"/>
    </source>
</evidence>
<dbReference type="STRING" id="947166.A0A1D1V1F1"/>
<accession>A0A1D1V1F1</accession>
<dbReference type="Proteomes" id="UP000186922">
    <property type="component" value="Unassembled WGS sequence"/>
</dbReference>
<evidence type="ECO:0000256" key="12">
    <source>
        <dbReference type="SAM" id="Phobius"/>
    </source>
</evidence>
<organism evidence="13 14">
    <name type="scientific">Ramazzottius varieornatus</name>
    <name type="common">Water bear</name>
    <name type="synonym">Tardigrade</name>
    <dbReference type="NCBI Taxonomy" id="947166"/>
    <lineage>
        <taxon>Eukaryota</taxon>
        <taxon>Metazoa</taxon>
        <taxon>Ecdysozoa</taxon>
        <taxon>Tardigrada</taxon>
        <taxon>Eutardigrada</taxon>
        <taxon>Parachela</taxon>
        <taxon>Hypsibioidea</taxon>
        <taxon>Ramazzottiidae</taxon>
        <taxon>Ramazzottius</taxon>
    </lineage>
</organism>
<sequence length="288" mass="31243">MDSEVSQTSNLNAFFVSSLLAGAAAGVAVDLTLFPLDTVKTRLQSQLGFWKAGGFSKLYAGIGSTLLGSAPTAALFFCAYESTKAAFRASNTNPSTSTLAFHHIFSAIVGEVAACLIRVPVENVKQRSQALQRPSTEIYKSIVHNDGYRGFYRGFSSTIFREIPFAVIQFPLWEFLKHNLSQSQHGHIHSWQSAVCGSVSGAIAAALTTPLDVVKTRIMLAERTSMEAKGNVASVFETLWREEGVRSLFAGVGPRTAWISVGGFIFLGMYDKMSTLLRGTPNTENHFA</sequence>
<dbReference type="PRINTS" id="PR00926">
    <property type="entry name" value="MITOCARRIER"/>
</dbReference>
<dbReference type="GO" id="GO:0005743">
    <property type="term" value="C:mitochondrial inner membrane"/>
    <property type="evidence" value="ECO:0007669"/>
    <property type="project" value="UniProtKB-SubCell"/>
</dbReference>
<dbReference type="GO" id="GO:0055085">
    <property type="term" value="P:transmembrane transport"/>
    <property type="evidence" value="ECO:0007669"/>
    <property type="project" value="InterPro"/>
</dbReference>
<keyword evidence="9 10" id="KW-0472">Membrane</keyword>
<dbReference type="Gene3D" id="1.50.40.10">
    <property type="entry name" value="Mitochondrial carrier domain"/>
    <property type="match status" value="1"/>
</dbReference>
<dbReference type="Pfam" id="PF00153">
    <property type="entry name" value="Mito_carr"/>
    <property type="match status" value="4"/>
</dbReference>
<keyword evidence="4 10" id="KW-0812">Transmembrane</keyword>
<comment type="caution">
    <text evidence="13">The sequence shown here is derived from an EMBL/GenBank/DDBJ whole genome shotgun (WGS) entry which is preliminary data.</text>
</comment>
<keyword evidence="7 12" id="KW-1133">Transmembrane helix</keyword>
<comment type="similarity">
    <text evidence="2 11">Belongs to the mitochondrial carrier (TC 2.A.29) family.</text>
</comment>
<name>A0A1D1V1F1_RAMVA</name>
<comment type="subcellular location">
    <subcellularLocation>
        <location evidence="1">Mitochondrion inner membrane</location>
        <topology evidence="1">Multi-pass membrane protein</topology>
    </subcellularLocation>
</comment>
<evidence type="ECO:0000256" key="8">
    <source>
        <dbReference type="ARBA" id="ARBA00023128"/>
    </source>
</evidence>
<feature type="repeat" description="Solcar" evidence="10">
    <location>
        <begin position="192"/>
        <end position="276"/>
    </location>
</feature>
<dbReference type="InterPro" id="IPR023395">
    <property type="entry name" value="MCP_dom_sf"/>
</dbReference>
<feature type="transmembrane region" description="Helical" evidence="12">
    <location>
        <begin position="12"/>
        <end position="36"/>
    </location>
</feature>